<keyword evidence="2" id="KW-0677">Repeat</keyword>
<evidence type="ECO:0000313" key="7">
    <source>
        <dbReference type="EMBL" id="KAF5340203.1"/>
    </source>
</evidence>
<dbReference type="PRINTS" id="PR00320">
    <property type="entry name" value="GPROTEINBRPT"/>
</dbReference>
<dbReference type="CDD" id="cd00200">
    <property type="entry name" value="WD40"/>
    <property type="match status" value="1"/>
</dbReference>
<keyword evidence="1 3" id="KW-0853">WD repeat</keyword>
<dbReference type="Pfam" id="PF00400">
    <property type="entry name" value="WD40"/>
    <property type="match status" value="7"/>
</dbReference>
<organism evidence="7 8">
    <name type="scientific">Ephemerocybe angulata</name>
    <dbReference type="NCBI Taxonomy" id="980116"/>
    <lineage>
        <taxon>Eukaryota</taxon>
        <taxon>Fungi</taxon>
        <taxon>Dikarya</taxon>
        <taxon>Basidiomycota</taxon>
        <taxon>Agaricomycotina</taxon>
        <taxon>Agaricomycetes</taxon>
        <taxon>Agaricomycetidae</taxon>
        <taxon>Agaricales</taxon>
        <taxon>Agaricineae</taxon>
        <taxon>Psathyrellaceae</taxon>
        <taxon>Ephemerocybe</taxon>
    </lineage>
</organism>
<feature type="region of interest" description="Disordered" evidence="5">
    <location>
        <begin position="549"/>
        <end position="574"/>
    </location>
</feature>
<evidence type="ECO:0000259" key="6">
    <source>
        <dbReference type="Pfam" id="PF01926"/>
    </source>
</evidence>
<evidence type="ECO:0000256" key="4">
    <source>
        <dbReference type="SAM" id="Coils"/>
    </source>
</evidence>
<dbReference type="InterPro" id="IPR050349">
    <property type="entry name" value="WD_LIS1/nudF_dynein_reg"/>
</dbReference>
<name>A0A8H5CEV1_9AGAR</name>
<evidence type="ECO:0000256" key="5">
    <source>
        <dbReference type="SAM" id="MobiDB-lite"/>
    </source>
</evidence>
<feature type="coiled-coil region" evidence="4">
    <location>
        <begin position="284"/>
        <end position="346"/>
    </location>
</feature>
<feature type="repeat" description="WD" evidence="3">
    <location>
        <begin position="656"/>
        <end position="697"/>
    </location>
</feature>
<feature type="domain" description="G" evidence="6">
    <location>
        <begin position="5"/>
        <end position="90"/>
    </location>
</feature>
<evidence type="ECO:0000256" key="3">
    <source>
        <dbReference type="PROSITE-ProRule" id="PRU00221"/>
    </source>
</evidence>
<dbReference type="Proteomes" id="UP000541558">
    <property type="component" value="Unassembled WGS sequence"/>
</dbReference>
<comment type="caution">
    <text evidence="7">The sequence shown here is derived from an EMBL/GenBank/DDBJ whole genome shotgun (WGS) entry which is preliminary data.</text>
</comment>
<dbReference type="SMART" id="SM00320">
    <property type="entry name" value="WD40"/>
    <property type="match status" value="7"/>
</dbReference>
<dbReference type="EMBL" id="JAACJK010000004">
    <property type="protein sequence ID" value="KAF5340203.1"/>
    <property type="molecule type" value="Genomic_DNA"/>
</dbReference>
<dbReference type="Gene3D" id="3.40.50.300">
    <property type="entry name" value="P-loop containing nucleotide triphosphate hydrolases"/>
    <property type="match status" value="1"/>
</dbReference>
<protein>
    <recommendedName>
        <fullName evidence="6">G domain-containing protein</fullName>
    </recommendedName>
</protein>
<keyword evidence="4" id="KW-0175">Coiled coil</keyword>
<dbReference type="GO" id="GO:0005525">
    <property type="term" value="F:GTP binding"/>
    <property type="evidence" value="ECO:0007669"/>
    <property type="project" value="InterPro"/>
</dbReference>
<dbReference type="AlphaFoldDB" id="A0A8H5CEV1"/>
<feature type="repeat" description="WD" evidence="3">
    <location>
        <begin position="698"/>
        <end position="739"/>
    </location>
</feature>
<dbReference type="InterPro" id="IPR020472">
    <property type="entry name" value="WD40_PAC1"/>
</dbReference>
<sequence>MGEHTIAVLGRFDAGKTTFIKAVQDAASTATRPRATEEAPTLGIAQYDVALPDGQLLTFLDTPGFDGYQAGGEPAKETEEILQMLEDHLATNGSRPVSHVLVFLNANDMATTEFKPRAQRAFERLFPNAQVTCISTRWDRIEDDDGPPTTAEEARSREENLYETGKTNGSLLEYVLVGRQNRGGDVRRFRSGLPDEAYSSPQDIMHELFPGSRSDTTLEERLAAVIKERDELAAQNALLLQEKRASAAAGDAAPGPQDVRTPRTRRQRLLDTIDKFSSHVLEMVAELDREALDVEDECKTKRAEVEAASSVIKAAEDRLGETKEGVKAAEDECTLLKGELEALVALEQSLTAQLDRLDTTAAQRSVGVLPSAKQRIALKLKQTQTSRKDTEGWVLTAVECYEKGCQEVEQGRAEIAKWKRIEQGKETTLNEWLTPESARLSEERESFRTLKETFSANLDIMRQGLQDSWEGKLGENIVFLEHLGGYDIDPEMIARLGDWASAIEAFYESQVTLALSQEMTKFHSAVLQQLKAQEDTARREWKHGVEDIFGQGSNKPPLPPALKDLPPPPPPLTGHSDTVYSVEFSWDGTKIVSGSEDSTVKVWDALTGEPQAVFVDYSGAPVLSVAFSPDGKDIVSGSLGTITVWDVLGARIKTVLKGHTGGIFSVGFSADGSQIVSGSQDRTVRIWDASTGEVQRILGGHLGNVRSVIFSEDGSRIISGSEDRSVRVWDALTGDVRAVLEGHTSSVNSIASSRDGLQIVSGSSDKTARVWDVLTGKLLKVLRANSCIWSVTFSQDGSRVCSGSVDRTLRVWDASTGEVQRVLKGHSDTVLAVAFSRDGRRIASGSRDKTVRVWDTTPA</sequence>
<proteinExistence type="predicted"/>
<dbReference type="CDD" id="cd00882">
    <property type="entry name" value="Ras_like_GTPase"/>
    <property type="match status" value="1"/>
</dbReference>
<feature type="repeat" description="WD" evidence="3">
    <location>
        <begin position="572"/>
        <end position="613"/>
    </location>
</feature>
<evidence type="ECO:0000313" key="8">
    <source>
        <dbReference type="Proteomes" id="UP000541558"/>
    </source>
</evidence>
<dbReference type="OrthoDB" id="3100778at2759"/>
<dbReference type="PROSITE" id="PS50294">
    <property type="entry name" value="WD_REPEATS_REGION"/>
    <property type="match status" value="6"/>
</dbReference>
<evidence type="ECO:0000256" key="2">
    <source>
        <dbReference type="ARBA" id="ARBA00022737"/>
    </source>
</evidence>
<feature type="repeat" description="WD" evidence="3">
    <location>
        <begin position="788"/>
        <end position="822"/>
    </location>
</feature>
<reference evidence="7 8" key="1">
    <citation type="journal article" date="2020" name="ISME J.">
        <title>Uncovering the hidden diversity of litter-decomposition mechanisms in mushroom-forming fungi.</title>
        <authorList>
            <person name="Floudas D."/>
            <person name="Bentzer J."/>
            <person name="Ahren D."/>
            <person name="Johansson T."/>
            <person name="Persson P."/>
            <person name="Tunlid A."/>
        </authorList>
    </citation>
    <scope>NUCLEOTIDE SEQUENCE [LARGE SCALE GENOMIC DNA]</scope>
    <source>
        <strain evidence="7 8">CBS 175.51</strain>
    </source>
</reference>
<evidence type="ECO:0000256" key="1">
    <source>
        <dbReference type="ARBA" id="ARBA00022574"/>
    </source>
</evidence>
<feature type="compositionally biased region" description="Pro residues" evidence="5">
    <location>
        <begin position="556"/>
        <end position="572"/>
    </location>
</feature>
<dbReference type="InterPro" id="IPR001680">
    <property type="entry name" value="WD40_rpt"/>
</dbReference>
<dbReference type="SUPFAM" id="SSF52540">
    <property type="entry name" value="P-loop containing nucleoside triphosphate hydrolases"/>
    <property type="match status" value="1"/>
</dbReference>
<gene>
    <name evidence="7" type="ORF">D9611_007896</name>
</gene>
<dbReference type="InterPro" id="IPR019775">
    <property type="entry name" value="WD40_repeat_CS"/>
</dbReference>
<feature type="repeat" description="WD" evidence="3">
    <location>
        <begin position="823"/>
        <end position="859"/>
    </location>
</feature>
<dbReference type="SUPFAM" id="SSF50978">
    <property type="entry name" value="WD40 repeat-like"/>
    <property type="match status" value="1"/>
</dbReference>
<dbReference type="PROSITE" id="PS50082">
    <property type="entry name" value="WD_REPEATS_2"/>
    <property type="match status" value="6"/>
</dbReference>
<dbReference type="Pfam" id="PF01926">
    <property type="entry name" value="MMR_HSR1"/>
    <property type="match status" value="1"/>
</dbReference>
<keyword evidence="8" id="KW-1185">Reference proteome</keyword>
<dbReference type="InterPro" id="IPR015943">
    <property type="entry name" value="WD40/YVTN_repeat-like_dom_sf"/>
</dbReference>
<dbReference type="PROSITE" id="PS00678">
    <property type="entry name" value="WD_REPEATS_1"/>
    <property type="match status" value="3"/>
</dbReference>
<accession>A0A8H5CEV1</accession>
<dbReference type="PANTHER" id="PTHR44129">
    <property type="entry name" value="WD REPEAT-CONTAINING PROTEIN POP1"/>
    <property type="match status" value="1"/>
</dbReference>
<dbReference type="InterPro" id="IPR027417">
    <property type="entry name" value="P-loop_NTPase"/>
</dbReference>
<dbReference type="InterPro" id="IPR006073">
    <property type="entry name" value="GTP-bd"/>
</dbReference>
<dbReference type="InterPro" id="IPR036322">
    <property type="entry name" value="WD40_repeat_dom_sf"/>
</dbReference>
<dbReference type="Gene3D" id="2.130.10.10">
    <property type="entry name" value="YVTN repeat-like/Quinoprotein amine dehydrogenase"/>
    <property type="match status" value="3"/>
</dbReference>
<feature type="repeat" description="WD" evidence="3">
    <location>
        <begin position="740"/>
        <end position="781"/>
    </location>
</feature>